<organism evidence="1">
    <name type="scientific">Xenorhabdus szentirmaii</name>
    <dbReference type="NCBI Taxonomy" id="290112"/>
    <lineage>
        <taxon>Bacteria</taxon>
        <taxon>Pseudomonadati</taxon>
        <taxon>Pseudomonadota</taxon>
        <taxon>Gammaproteobacteria</taxon>
        <taxon>Enterobacterales</taxon>
        <taxon>Morganellaceae</taxon>
        <taxon>Xenorhabdus</taxon>
    </lineage>
</organism>
<dbReference type="AlphaFoldDB" id="A0AAW3YVG7"/>
<dbReference type="Proteomes" id="UP001193920">
    <property type="component" value="Unassembled WGS sequence"/>
</dbReference>
<evidence type="ECO:0000313" key="1">
    <source>
        <dbReference type="EMBL" id="MBD2801024.1"/>
    </source>
</evidence>
<dbReference type="EMBL" id="JACXBF010000246">
    <property type="protein sequence ID" value="MBD2801024.1"/>
    <property type="molecule type" value="Genomic_DNA"/>
</dbReference>
<accession>A0AAW3YVG7</accession>
<comment type="caution">
    <text evidence="1">The sequence shown here is derived from an EMBL/GenBank/DDBJ whole genome shotgun (WGS) entry which is preliminary data.</text>
</comment>
<gene>
    <name evidence="1" type="ORF">ID854_11305</name>
</gene>
<evidence type="ECO:0008006" key="2">
    <source>
        <dbReference type="Google" id="ProtNLM"/>
    </source>
</evidence>
<reference evidence="1" key="1">
    <citation type="submission" date="2020-09" db="EMBL/GenBank/DDBJ databases">
        <authorList>
            <person name="Palma L."/>
            <person name="Caballero P."/>
            <person name="Berry C."/>
            <person name="Del Valle E."/>
        </authorList>
    </citation>
    <scope>NUCLEOTIDE SEQUENCE</scope>
    <source>
        <strain evidence="1">M</strain>
    </source>
</reference>
<proteinExistence type="predicted"/>
<protein>
    <recommendedName>
        <fullName evidence="2">CopG family transcriptional regulator</fullName>
    </recommendedName>
</protein>
<dbReference type="RefSeq" id="WP_021729289.1">
    <property type="nucleotide sequence ID" value="NZ_JACXBF010000246.1"/>
</dbReference>
<sequence>MGRKRIDPDEKKTRLNVAIKKKYVDLVNQEENTSQFVEDAIVKYLKENKKI</sequence>
<name>A0AAW3YVG7_9GAMM</name>
<reference evidence="1" key="2">
    <citation type="journal article" date="2024" name="Toxins">
        <title>Genome Sequence Analysis of Native Xenorhabdus Strains Isolated from Entomopathogenic Nematodes in Argentina.</title>
        <authorList>
            <person name="Palma L."/>
            <person name="Frizzo L."/>
            <person name="Kaiser S."/>
            <person name="Berry C."/>
            <person name="Caballero P."/>
            <person name="Bode H.B."/>
            <person name="Del Valle E.E."/>
        </authorList>
    </citation>
    <scope>NUCLEOTIDE SEQUENCE</scope>
    <source>
        <strain evidence="1">M</strain>
    </source>
</reference>